<accession>A0A915Q0C5</accession>
<evidence type="ECO:0000256" key="1">
    <source>
        <dbReference type="ARBA" id="ARBA00004642"/>
    </source>
</evidence>
<feature type="domain" description="RRM" evidence="6">
    <location>
        <begin position="26"/>
        <end position="106"/>
    </location>
</feature>
<dbReference type="AlphaFoldDB" id="A0A915Q0C5"/>
<dbReference type="GO" id="GO:0000381">
    <property type="term" value="P:regulation of alternative mRNA splicing, via spliceosome"/>
    <property type="evidence" value="ECO:0007669"/>
    <property type="project" value="TreeGrafter"/>
</dbReference>
<dbReference type="GO" id="GO:0003727">
    <property type="term" value="F:single-stranded RNA binding"/>
    <property type="evidence" value="ECO:0007669"/>
    <property type="project" value="TreeGrafter"/>
</dbReference>
<keyword evidence="3" id="KW-0539">Nucleus</keyword>
<evidence type="ECO:0000256" key="4">
    <source>
        <dbReference type="PROSITE-ProRule" id="PRU00176"/>
    </source>
</evidence>
<proteinExistence type="predicted"/>
<dbReference type="SUPFAM" id="SSF54928">
    <property type="entry name" value="RNA-binding domain, RBD"/>
    <property type="match status" value="1"/>
</dbReference>
<keyword evidence="2 4" id="KW-0694">RNA-binding</keyword>
<protein>
    <submittedName>
        <fullName evidence="8">RRM domain-containing protein</fullName>
    </submittedName>
</protein>
<dbReference type="InterPro" id="IPR035979">
    <property type="entry name" value="RBD_domain_sf"/>
</dbReference>
<evidence type="ECO:0000256" key="2">
    <source>
        <dbReference type="ARBA" id="ARBA00022884"/>
    </source>
</evidence>
<comment type="subcellular location">
    <subcellularLocation>
        <location evidence="1">Nucleus</location>
        <location evidence="1">Nucleoplasm</location>
    </subcellularLocation>
</comment>
<evidence type="ECO:0000259" key="6">
    <source>
        <dbReference type="PROSITE" id="PS50102"/>
    </source>
</evidence>
<dbReference type="Gene3D" id="3.30.70.330">
    <property type="match status" value="1"/>
</dbReference>
<dbReference type="GO" id="GO:0005654">
    <property type="term" value="C:nucleoplasm"/>
    <property type="evidence" value="ECO:0007669"/>
    <property type="project" value="UniProtKB-SubCell"/>
</dbReference>
<dbReference type="InterPro" id="IPR012677">
    <property type="entry name" value="Nucleotide-bd_a/b_plait_sf"/>
</dbReference>
<dbReference type="PROSITE" id="PS50102">
    <property type="entry name" value="RRM"/>
    <property type="match status" value="1"/>
</dbReference>
<keyword evidence="7" id="KW-1185">Reference proteome</keyword>
<evidence type="ECO:0000313" key="7">
    <source>
        <dbReference type="Proteomes" id="UP000887581"/>
    </source>
</evidence>
<feature type="region of interest" description="Disordered" evidence="5">
    <location>
        <begin position="139"/>
        <end position="158"/>
    </location>
</feature>
<sequence>MPIAGATGFLIESKTFELRMDDPCERTCYVSNLHENVTEELLKELFSQVGPLETIILRTSGGRDSGSAHRYALTVFKHEVSVPFACEMLDRIELFSKQILVRPKQGTQQALQYWTNTSVSTVHNSNSFSTRNYYTDCRRRQNESERRNEKRPERINIA</sequence>
<dbReference type="WBParaSite" id="sdigi.contig681.g9474.t1">
    <property type="protein sequence ID" value="sdigi.contig681.g9474.t1"/>
    <property type="gene ID" value="sdigi.contig681.g9474"/>
</dbReference>
<dbReference type="Pfam" id="PF00076">
    <property type="entry name" value="RRM_1"/>
    <property type="match status" value="1"/>
</dbReference>
<dbReference type="Proteomes" id="UP000887581">
    <property type="component" value="Unplaced"/>
</dbReference>
<dbReference type="SMART" id="SM00360">
    <property type="entry name" value="RRM"/>
    <property type="match status" value="1"/>
</dbReference>
<dbReference type="PANTHER" id="PTHR13798">
    <property type="entry name" value="RNA BINDING MOTIF RBM PROTEIN -RELATED"/>
    <property type="match status" value="1"/>
</dbReference>
<dbReference type="PANTHER" id="PTHR13798:SF11">
    <property type="entry name" value="RNA-BINDING PROTEIN 7-RELATED"/>
    <property type="match status" value="1"/>
</dbReference>
<evidence type="ECO:0000256" key="3">
    <source>
        <dbReference type="ARBA" id="ARBA00023242"/>
    </source>
</evidence>
<name>A0A915Q0C5_9BILA</name>
<evidence type="ECO:0000256" key="5">
    <source>
        <dbReference type="SAM" id="MobiDB-lite"/>
    </source>
</evidence>
<dbReference type="InterPro" id="IPR000504">
    <property type="entry name" value="RRM_dom"/>
</dbReference>
<evidence type="ECO:0000313" key="8">
    <source>
        <dbReference type="WBParaSite" id="sdigi.contig681.g9474.t1"/>
    </source>
</evidence>
<dbReference type="InterPro" id="IPR052285">
    <property type="entry name" value="NEXT_complex_subunit"/>
</dbReference>
<organism evidence="7 8">
    <name type="scientific">Setaria digitata</name>
    <dbReference type="NCBI Taxonomy" id="48799"/>
    <lineage>
        <taxon>Eukaryota</taxon>
        <taxon>Metazoa</taxon>
        <taxon>Ecdysozoa</taxon>
        <taxon>Nematoda</taxon>
        <taxon>Chromadorea</taxon>
        <taxon>Rhabditida</taxon>
        <taxon>Spirurina</taxon>
        <taxon>Spiruromorpha</taxon>
        <taxon>Filarioidea</taxon>
        <taxon>Setariidae</taxon>
        <taxon>Setaria</taxon>
    </lineage>
</organism>
<reference evidence="8" key="1">
    <citation type="submission" date="2022-11" db="UniProtKB">
        <authorList>
            <consortium name="WormBaseParasite"/>
        </authorList>
    </citation>
    <scope>IDENTIFICATION</scope>
</reference>